<dbReference type="EMBL" id="KN833694">
    <property type="protein sequence ID" value="KIK27935.1"/>
    <property type="molecule type" value="Genomic_DNA"/>
</dbReference>
<dbReference type="Pfam" id="PF10346">
    <property type="entry name" value="Con-6"/>
    <property type="match status" value="1"/>
</dbReference>
<keyword evidence="2" id="KW-1185">Reference proteome</keyword>
<gene>
    <name evidence="1" type="ORF">PISMIDRAFT_146483</name>
</gene>
<dbReference type="AlphaFoldDB" id="A0A0C9YSJ5"/>
<sequence>MQQTRSARLEFWRAIKRPFTVSRLSLTSLSGVSEQIYVDPRVSDAAKEHARQYLEERGVETD</sequence>
<reference evidence="1 2" key="1">
    <citation type="submission" date="2014-04" db="EMBL/GenBank/DDBJ databases">
        <authorList>
            <consortium name="DOE Joint Genome Institute"/>
            <person name="Kuo A."/>
            <person name="Kohler A."/>
            <person name="Costa M.D."/>
            <person name="Nagy L.G."/>
            <person name="Floudas D."/>
            <person name="Copeland A."/>
            <person name="Barry K.W."/>
            <person name="Cichocki N."/>
            <person name="Veneault-Fourrey C."/>
            <person name="LaButti K."/>
            <person name="Lindquist E.A."/>
            <person name="Lipzen A."/>
            <person name="Lundell T."/>
            <person name="Morin E."/>
            <person name="Murat C."/>
            <person name="Sun H."/>
            <person name="Tunlid A."/>
            <person name="Henrissat B."/>
            <person name="Grigoriev I.V."/>
            <person name="Hibbett D.S."/>
            <person name="Martin F."/>
            <person name="Nordberg H.P."/>
            <person name="Cantor M.N."/>
            <person name="Hua S.X."/>
        </authorList>
    </citation>
    <scope>NUCLEOTIDE SEQUENCE [LARGE SCALE GENOMIC DNA]</scope>
    <source>
        <strain evidence="1 2">441</strain>
    </source>
</reference>
<name>A0A0C9YSJ5_9AGAM</name>
<dbReference type="HOGENOM" id="CLU_2905016_0_0_1"/>
<evidence type="ECO:0000313" key="1">
    <source>
        <dbReference type="EMBL" id="KIK27935.1"/>
    </source>
</evidence>
<dbReference type="InterPro" id="IPR018824">
    <property type="entry name" value="Conidiation-specific_6"/>
</dbReference>
<proteinExistence type="predicted"/>
<organism evidence="1 2">
    <name type="scientific">Pisolithus microcarpus 441</name>
    <dbReference type="NCBI Taxonomy" id="765257"/>
    <lineage>
        <taxon>Eukaryota</taxon>
        <taxon>Fungi</taxon>
        <taxon>Dikarya</taxon>
        <taxon>Basidiomycota</taxon>
        <taxon>Agaricomycotina</taxon>
        <taxon>Agaricomycetes</taxon>
        <taxon>Agaricomycetidae</taxon>
        <taxon>Boletales</taxon>
        <taxon>Sclerodermatineae</taxon>
        <taxon>Pisolithaceae</taxon>
        <taxon>Pisolithus</taxon>
    </lineage>
</organism>
<dbReference type="Proteomes" id="UP000054018">
    <property type="component" value="Unassembled WGS sequence"/>
</dbReference>
<accession>A0A0C9YSJ5</accession>
<protein>
    <submittedName>
        <fullName evidence="1">Unplaced genomic scaffold scaffold_10, whole genome shotgun sequence</fullName>
    </submittedName>
</protein>
<reference evidence="2" key="2">
    <citation type="submission" date="2015-01" db="EMBL/GenBank/DDBJ databases">
        <title>Evolutionary Origins and Diversification of the Mycorrhizal Mutualists.</title>
        <authorList>
            <consortium name="DOE Joint Genome Institute"/>
            <consortium name="Mycorrhizal Genomics Consortium"/>
            <person name="Kohler A."/>
            <person name="Kuo A."/>
            <person name="Nagy L.G."/>
            <person name="Floudas D."/>
            <person name="Copeland A."/>
            <person name="Barry K.W."/>
            <person name="Cichocki N."/>
            <person name="Veneault-Fourrey C."/>
            <person name="LaButti K."/>
            <person name="Lindquist E.A."/>
            <person name="Lipzen A."/>
            <person name="Lundell T."/>
            <person name="Morin E."/>
            <person name="Murat C."/>
            <person name="Riley R."/>
            <person name="Ohm R."/>
            <person name="Sun H."/>
            <person name="Tunlid A."/>
            <person name="Henrissat B."/>
            <person name="Grigoriev I.V."/>
            <person name="Hibbett D.S."/>
            <person name="Martin F."/>
        </authorList>
    </citation>
    <scope>NUCLEOTIDE SEQUENCE [LARGE SCALE GENOMIC DNA]</scope>
    <source>
        <strain evidence="2">441</strain>
    </source>
</reference>
<evidence type="ECO:0000313" key="2">
    <source>
        <dbReference type="Proteomes" id="UP000054018"/>
    </source>
</evidence>